<evidence type="ECO:0000313" key="1">
    <source>
        <dbReference type="EMBL" id="KAG0421845.1"/>
    </source>
</evidence>
<accession>A0AC60PLM9</accession>
<keyword evidence="2" id="KW-1185">Reference proteome</keyword>
<sequence>MLLHHQGRDRRQRDTSMTSSGAPCHTAEPRDRDVRHLLRLLILLVSVAALALSYAEDKPAEVPTTSDKPVADAAKDKKDEKLVPEALTVLATRRTVEDSRRLATPEALAEVTTEEAVTMAESLAELPAAIREATLTLVRPLEFAATVLTSTGTRTNGLANVKPGTTTAFHNSRLTMNLLQLHKLRLRRMLAPRVAASRRSPVTGTGQRREDGAGQSDAQAREVSKKAVCWKKEWESCIFLLTLCLATKVIGAIRNDQLERLDDSVVTGDLDSSAGVLGRIVGGKPPSVIIRQGESGALTTPTSTAVKRSTMPLMPPQNMRVQANLPLAGASKQRPMTSMSRPPTRRPSGTAKPDSSNWHPVVSSSGSASPVGNGMNGRPGQPNSRPVNAMGGLWTSSGGGSGSGNPTRHGSSAGVPQKTPASSSGSPPDQKRPSAGRPSLNGQLIFCIG</sequence>
<proteinExistence type="predicted"/>
<dbReference type="EMBL" id="JABSTQ010010314">
    <property type="protein sequence ID" value="KAG0421845.1"/>
    <property type="molecule type" value="Genomic_DNA"/>
</dbReference>
<name>A0AC60PLM9_IXOPE</name>
<comment type="caution">
    <text evidence="1">The sequence shown here is derived from an EMBL/GenBank/DDBJ whole genome shotgun (WGS) entry which is preliminary data.</text>
</comment>
<dbReference type="Proteomes" id="UP000805193">
    <property type="component" value="Unassembled WGS sequence"/>
</dbReference>
<protein>
    <submittedName>
        <fullName evidence="1">Uncharacterized protein</fullName>
    </submittedName>
</protein>
<reference evidence="1 2" key="1">
    <citation type="journal article" date="2020" name="Cell">
        <title>Large-Scale Comparative Analyses of Tick Genomes Elucidate Their Genetic Diversity and Vector Capacities.</title>
        <authorList>
            <consortium name="Tick Genome and Microbiome Consortium (TIGMIC)"/>
            <person name="Jia N."/>
            <person name="Wang J."/>
            <person name="Shi W."/>
            <person name="Du L."/>
            <person name="Sun Y."/>
            <person name="Zhan W."/>
            <person name="Jiang J.F."/>
            <person name="Wang Q."/>
            <person name="Zhang B."/>
            <person name="Ji P."/>
            <person name="Bell-Sakyi L."/>
            <person name="Cui X.M."/>
            <person name="Yuan T.T."/>
            <person name="Jiang B.G."/>
            <person name="Yang W.F."/>
            <person name="Lam T.T."/>
            <person name="Chang Q.C."/>
            <person name="Ding S.J."/>
            <person name="Wang X.J."/>
            <person name="Zhu J.G."/>
            <person name="Ruan X.D."/>
            <person name="Zhao L."/>
            <person name="Wei J.T."/>
            <person name="Ye R.Z."/>
            <person name="Que T.C."/>
            <person name="Du C.H."/>
            <person name="Zhou Y.H."/>
            <person name="Cheng J.X."/>
            <person name="Dai P.F."/>
            <person name="Guo W.B."/>
            <person name="Han X.H."/>
            <person name="Huang E.J."/>
            <person name="Li L.F."/>
            <person name="Wei W."/>
            <person name="Gao Y.C."/>
            <person name="Liu J.Z."/>
            <person name="Shao H.Z."/>
            <person name="Wang X."/>
            <person name="Wang C.C."/>
            <person name="Yang T.C."/>
            <person name="Huo Q.B."/>
            <person name="Li W."/>
            <person name="Chen H.Y."/>
            <person name="Chen S.E."/>
            <person name="Zhou L.G."/>
            <person name="Ni X.B."/>
            <person name="Tian J.H."/>
            <person name="Sheng Y."/>
            <person name="Liu T."/>
            <person name="Pan Y.S."/>
            <person name="Xia L.Y."/>
            <person name="Li J."/>
            <person name="Zhao F."/>
            <person name="Cao W.C."/>
        </authorList>
    </citation>
    <scope>NUCLEOTIDE SEQUENCE [LARGE SCALE GENOMIC DNA]</scope>
    <source>
        <strain evidence="1">Iper-2018</strain>
    </source>
</reference>
<organism evidence="1 2">
    <name type="scientific">Ixodes persulcatus</name>
    <name type="common">Taiga tick</name>
    <dbReference type="NCBI Taxonomy" id="34615"/>
    <lineage>
        <taxon>Eukaryota</taxon>
        <taxon>Metazoa</taxon>
        <taxon>Ecdysozoa</taxon>
        <taxon>Arthropoda</taxon>
        <taxon>Chelicerata</taxon>
        <taxon>Arachnida</taxon>
        <taxon>Acari</taxon>
        <taxon>Parasitiformes</taxon>
        <taxon>Ixodida</taxon>
        <taxon>Ixodoidea</taxon>
        <taxon>Ixodidae</taxon>
        <taxon>Ixodinae</taxon>
        <taxon>Ixodes</taxon>
    </lineage>
</organism>
<gene>
    <name evidence="1" type="ORF">HPB47_002301</name>
</gene>
<evidence type="ECO:0000313" key="2">
    <source>
        <dbReference type="Proteomes" id="UP000805193"/>
    </source>
</evidence>